<accession>A0ABT0SZ11</accession>
<feature type="compositionally biased region" description="Polar residues" evidence="1">
    <location>
        <begin position="73"/>
        <end position="82"/>
    </location>
</feature>
<keyword evidence="3" id="KW-1185">Reference proteome</keyword>
<feature type="region of interest" description="Disordered" evidence="1">
    <location>
        <begin position="73"/>
        <end position="97"/>
    </location>
</feature>
<sequence>MGERLRLRLLPWVNQLDPKRLEIRDVASGKHRLASKADCPDLSIYHLHRPARLFADGNALGIANRRLSIEGQNATGESSSNIAAAATARERLRRPSGKRWMPKRISATVLAVVATEEVS</sequence>
<protein>
    <submittedName>
        <fullName evidence="2">Uncharacterized protein</fullName>
    </submittedName>
</protein>
<evidence type="ECO:0000313" key="2">
    <source>
        <dbReference type="EMBL" id="MCL7939898.1"/>
    </source>
</evidence>
<name>A0ABT0SZ11_9GAMM</name>
<proteinExistence type="predicted"/>
<evidence type="ECO:0000256" key="1">
    <source>
        <dbReference type="SAM" id="MobiDB-lite"/>
    </source>
</evidence>
<dbReference type="RefSeq" id="WP_250059948.1">
    <property type="nucleotide sequence ID" value="NZ_JAMJPK010000002.1"/>
</dbReference>
<dbReference type="Proteomes" id="UP001165369">
    <property type="component" value="Unassembled WGS sequence"/>
</dbReference>
<gene>
    <name evidence="2" type="ORF">M8009_06235</name>
</gene>
<dbReference type="EMBL" id="JAMJPK010000002">
    <property type="protein sequence ID" value="MCL7939898.1"/>
    <property type="molecule type" value="Genomic_DNA"/>
</dbReference>
<evidence type="ECO:0000313" key="3">
    <source>
        <dbReference type="Proteomes" id="UP001165369"/>
    </source>
</evidence>
<comment type="caution">
    <text evidence="2">The sequence shown here is derived from an EMBL/GenBank/DDBJ whole genome shotgun (WGS) entry which is preliminary data.</text>
</comment>
<reference evidence="2" key="1">
    <citation type="submission" date="2022-05" db="EMBL/GenBank/DDBJ databases">
        <title>Halomonas geminus sp. nov. and Halomonas llamarensis sp. nov. isolated from high-altitude salars of the Atacama Desert.</title>
        <authorList>
            <person name="Hintersatz C."/>
            <person name="Rojas L.A."/>
            <person name="Wei T.-S."/>
            <person name="Kutschke S."/>
            <person name="Lehmann F."/>
            <person name="Jain R."/>
            <person name="Pollmann K."/>
        </authorList>
    </citation>
    <scope>NUCLEOTIDE SEQUENCE</scope>
    <source>
        <strain evidence="2">ATCH28</strain>
    </source>
</reference>
<organism evidence="2 3">
    <name type="scientific">Halomonas gemina</name>
    <dbReference type="NCBI Taxonomy" id="2945105"/>
    <lineage>
        <taxon>Bacteria</taxon>
        <taxon>Pseudomonadati</taxon>
        <taxon>Pseudomonadota</taxon>
        <taxon>Gammaproteobacteria</taxon>
        <taxon>Oceanospirillales</taxon>
        <taxon>Halomonadaceae</taxon>
        <taxon>Halomonas</taxon>
    </lineage>
</organism>